<dbReference type="GO" id="GO:0003677">
    <property type="term" value="F:DNA binding"/>
    <property type="evidence" value="ECO:0007669"/>
    <property type="project" value="UniProtKB-KW"/>
</dbReference>
<dbReference type="InterPro" id="IPR007309">
    <property type="entry name" value="TFIIIC_Bblock-bd"/>
</dbReference>
<dbReference type="GO" id="GO:0006384">
    <property type="term" value="P:transcription initiation at RNA polymerase III promoter"/>
    <property type="evidence" value="ECO:0007669"/>
    <property type="project" value="InterPro"/>
</dbReference>
<keyword evidence="5" id="KW-0539">Nucleus</keyword>
<sequence length="1952" mass="225747">MNVILSRIALEELSFLGRNDIQISELLEKVISRVLNSPYRNYVHLLKNVSFREIIINLLINHKQIIVKDKLGGTTYSHNKHSIPTHSDNLLVTSNDSIQNYILDLNIFSSISEVEGRLAVYMAIASKGFNGCWQYEISRILKMDPKMVFQHLKYLYKYDNIVRFSIPMPSNHKKRLFPSDDHNPSSGGHLSAIIWLTRFFDINLIPRELSQLIWYQHIQPLSTEIVRILEYKAPGKIAWEKDIRALCAGFLIVHDENSADHLICSQRTANKIFNKLRDFLLKKNIKRVFAWDPRTKSYSPCLCLNDAFPFTTIESSSEVTIKTEAHVSELDISNSDSNNQKNANSEDQPNLSANDGFFHDPSVEEIQFSTGNKIFEITEATQVMWLIRASGKAGLVSLDIVKIFGINMKRLGKLLSDLCKTKIIVKIPQRYNRTFMYRYYFNNINISFNSSSDAKNPLIIENNGTDNNPTSLKLESTYTMTILDEVFPHKKVELSGYTEQFVKRLVITKKWLDESKILTIPEIAKLFSEYENTQNGPDRKTIKRILSKILELDDNLKESSIISNKSTNTLSQSGEVAIFYSSRFYTEEEAINLKAIELKNKRSTTTKSAIERRKKELSQVASIIDASQSMSPNKQKDRVACTDPINATDIESHQLNTKTSCNSHIQAFSPRLVSNEVGNATVVINTPNFMVASLNIEISEESNHITDSSCLNRNGAVSKFDIPGTEFIKMNFDPSKRISLGFSNLSRGGIKIQSSEGEIGFLSFSQKILAHYGFVFPIMIRLKILHHHLLYSCCENEPTRDFFSTKEILDNMTIDTFLRIIGFGHRSRFIEDYLLYGDSEAFTYGPTTRIKELPNNLYEKLTRSNPKKNMFSTGKRKLSRNYDKGRKAITILYKLLLLLCKLNLLNFSKIGTENIGINDLNDFSNTKTNIDIVPVSSPSWKLKYNSSIPILISTDSCCNEKLIEYIKHIDNIFDLRISEQFEQFWNILNKESIETHRFILENKPESYSVTFPDILLKRNWKINPLLPLCVRNKLEKYARKLLVIDQQSYDQSDLQNDRQHIVLSLASPEIKNISTELSLTPLTVLKYLLRVVDSLSLEEFNFSNSSDKINKISFHPIHDPRYQCHICHALYSTHPAIISHYKTIHNISSITNSSMYTISKSNALSSKNKNINFNSMIKTQILNENCIPNSLKHLLETASDKECGKIERNDKIELLRSFLRLSKEDIILLYFILFINNKSNVTMDNIHISNGYLFRIILFCKERKCEHNLFSHQFIRIKLLIQEMSKKPKYQPADIVEFIFSCLRSIYPLNSKLLENIKLKEKQRICWNHLLETNLFYNRWKVLAINKSNHLTNGRHECCTNKNDKYSLNLFSQKIDYFIAINFIKSEIIGQKNAINDQSNLILSNLDSLCMEHIKNYLDTCVKKNIFKQINYCSDLSNFEDFSNNFSKRFSLTRRTLLYCFGKTMIWREIFSLCFAYLQINYSDSKQFNINTQNLSGAFVLNHLNNLIENNCVLDIEWSDPDFYEKESIKTDEELFRLLNEAVDRGDDFLDNSNESSLSDDKLIFDTQTSTKNSKFSKSHNTFNSELVEACYEKNPIISNVLAIYKNKQDKVINLPNLREIEYSSIHIPFIGTLDSDPIELSKVPSIFSISGILLSFPKEENRHLKRQAFDPIFTIIKIISKYIIDLDSNEHHIIMKTIFIIIDSLKKYYLLTVKEFEYIFFSKFSELTSKLSDIGSRLIDPGILFCEFKIPIIYHIIYLLEILKVCYRIPIDGNWAFSLFSSMNSKLVKLRDENNYNITTDKCENYIIPINLPTRIWLIWSKEAVLQLFDLNELNLIIKNINKSLTDFEMYDFSIPLDIYINASTANCFVYTNGQINLTVCGLLIYYISSLIYKSPIFNLAELTSRFSLFSCCEIELILESMFAESCLYKDNTKIIFSKPIQDIFKIYEGY</sequence>
<evidence type="ECO:0000259" key="7">
    <source>
        <dbReference type="PROSITE" id="PS00028"/>
    </source>
</evidence>
<comment type="subcellular location">
    <subcellularLocation>
        <location evidence="1">Nucleus</location>
    </subcellularLocation>
</comment>
<protein>
    <recommendedName>
        <fullName evidence="7">C2H2-type domain-containing protein</fullName>
    </recommendedName>
</protein>
<feature type="region of interest" description="Disordered" evidence="6">
    <location>
        <begin position="332"/>
        <end position="354"/>
    </location>
</feature>
<reference evidence="8" key="1">
    <citation type="submission" date="2022-10" db="EMBL/GenBank/DDBJ databases">
        <title>Adaptive evolution leads to modifications in subtelomeric GC content in a zoonotic Cryptosporidium species.</title>
        <authorList>
            <person name="Li J."/>
            <person name="Feng Y."/>
            <person name="Xiao L."/>
        </authorList>
    </citation>
    <scope>NUCLEOTIDE SEQUENCE</scope>
    <source>
        <strain evidence="8">33844</strain>
    </source>
</reference>
<feature type="compositionally biased region" description="Polar residues" evidence="6">
    <location>
        <begin position="332"/>
        <end position="353"/>
    </location>
</feature>
<dbReference type="Proteomes" id="UP001067231">
    <property type="component" value="Unassembled WGS sequence"/>
</dbReference>
<dbReference type="PANTHER" id="PTHR15180:SF1">
    <property type="entry name" value="GENERAL TRANSCRIPTION FACTOR 3C POLYPEPTIDE 1"/>
    <property type="match status" value="1"/>
</dbReference>
<accession>A0A9D5HV00</accession>
<dbReference type="EMBL" id="JAPCXC010000071">
    <property type="protein sequence ID" value="KAJ1606769.1"/>
    <property type="molecule type" value="Genomic_DNA"/>
</dbReference>
<feature type="domain" description="C2H2-type" evidence="7">
    <location>
        <begin position="1124"/>
        <end position="1145"/>
    </location>
</feature>
<gene>
    <name evidence="8" type="ORF">OJ253_2633</name>
</gene>
<proteinExistence type="predicted"/>
<evidence type="ECO:0000256" key="3">
    <source>
        <dbReference type="ARBA" id="ARBA00023125"/>
    </source>
</evidence>
<dbReference type="GO" id="GO:0042791">
    <property type="term" value="P:5S class rRNA transcription by RNA polymerase III"/>
    <property type="evidence" value="ECO:0007669"/>
    <property type="project" value="TreeGrafter"/>
</dbReference>
<dbReference type="PANTHER" id="PTHR15180">
    <property type="entry name" value="GENERAL TRANSCRIPTION FACTOR 3C POLYPEPTIDE 1"/>
    <property type="match status" value="1"/>
</dbReference>
<evidence type="ECO:0000256" key="1">
    <source>
        <dbReference type="ARBA" id="ARBA00004123"/>
    </source>
</evidence>
<name>A0A9D5HV00_9CRYT</name>
<keyword evidence="4" id="KW-0804">Transcription</keyword>
<dbReference type="GO" id="GO:0005634">
    <property type="term" value="C:nucleus"/>
    <property type="evidence" value="ECO:0007669"/>
    <property type="project" value="UniProtKB-SubCell"/>
</dbReference>
<keyword evidence="3" id="KW-0238">DNA-binding</keyword>
<dbReference type="PROSITE" id="PS00028">
    <property type="entry name" value="ZINC_FINGER_C2H2_1"/>
    <property type="match status" value="1"/>
</dbReference>
<dbReference type="Pfam" id="PF04182">
    <property type="entry name" value="B-block_TFIIIC"/>
    <property type="match status" value="1"/>
</dbReference>
<dbReference type="InterPro" id="IPR044210">
    <property type="entry name" value="Tfc3-like"/>
</dbReference>
<dbReference type="InterPro" id="IPR013087">
    <property type="entry name" value="Znf_C2H2_type"/>
</dbReference>
<dbReference type="OrthoDB" id="431852at2759"/>
<dbReference type="GO" id="GO:0000127">
    <property type="term" value="C:transcription factor TFIIIC complex"/>
    <property type="evidence" value="ECO:0007669"/>
    <property type="project" value="InterPro"/>
</dbReference>
<evidence type="ECO:0000256" key="4">
    <source>
        <dbReference type="ARBA" id="ARBA00023163"/>
    </source>
</evidence>
<evidence type="ECO:0000256" key="2">
    <source>
        <dbReference type="ARBA" id="ARBA00022553"/>
    </source>
</evidence>
<evidence type="ECO:0000313" key="8">
    <source>
        <dbReference type="EMBL" id="KAJ1606769.1"/>
    </source>
</evidence>
<evidence type="ECO:0000256" key="5">
    <source>
        <dbReference type="ARBA" id="ARBA00023242"/>
    </source>
</evidence>
<keyword evidence="2" id="KW-0597">Phosphoprotein</keyword>
<evidence type="ECO:0000256" key="6">
    <source>
        <dbReference type="SAM" id="MobiDB-lite"/>
    </source>
</evidence>
<comment type="caution">
    <text evidence="8">The sequence shown here is derived from an EMBL/GenBank/DDBJ whole genome shotgun (WGS) entry which is preliminary data.</text>
</comment>
<organism evidence="8">
    <name type="scientific">Cryptosporidium canis</name>
    <dbReference type="NCBI Taxonomy" id="195482"/>
    <lineage>
        <taxon>Eukaryota</taxon>
        <taxon>Sar</taxon>
        <taxon>Alveolata</taxon>
        <taxon>Apicomplexa</taxon>
        <taxon>Conoidasida</taxon>
        <taxon>Coccidia</taxon>
        <taxon>Eucoccidiorida</taxon>
        <taxon>Eimeriorina</taxon>
        <taxon>Cryptosporidiidae</taxon>
        <taxon>Cryptosporidium</taxon>
    </lineage>
</organism>